<evidence type="ECO:0000256" key="1">
    <source>
        <dbReference type="ARBA" id="ARBA00001947"/>
    </source>
</evidence>
<feature type="signal peptide" evidence="4">
    <location>
        <begin position="1"/>
        <end position="20"/>
    </location>
</feature>
<dbReference type="GO" id="GO:0046103">
    <property type="term" value="P:inosine biosynthetic process"/>
    <property type="evidence" value="ECO:0007669"/>
    <property type="project" value="TreeGrafter"/>
</dbReference>
<dbReference type="EMBL" id="JAAAWO010000002">
    <property type="protein sequence ID" value="NDW14509.1"/>
    <property type="molecule type" value="Genomic_DNA"/>
</dbReference>
<keyword evidence="2" id="KW-0479">Metal-binding</keyword>
<dbReference type="InterPro" id="IPR001365">
    <property type="entry name" value="A_deaminase_dom"/>
</dbReference>
<comment type="cofactor">
    <cofactor evidence="1">
        <name>Zn(2+)</name>
        <dbReference type="ChEBI" id="CHEBI:29105"/>
    </cofactor>
</comment>
<dbReference type="InterPro" id="IPR032466">
    <property type="entry name" value="Metal_Hydrolase"/>
</dbReference>
<dbReference type="PANTHER" id="PTHR11409:SF39">
    <property type="entry name" value="ADENOSINE DEAMINASE 2"/>
    <property type="match status" value="1"/>
</dbReference>
<dbReference type="RefSeq" id="WP_163105122.1">
    <property type="nucleotide sequence ID" value="NZ_JAAAWO010000002.1"/>
</dbReference>
<dbReference type="AlphaFoldDB" id="A0A6N9TG46"/>
<keyword evidence="3" id="KW-0378">Hydrolase</keyword>
<name>A0A6N9TG46_9ALTE</name>
<organism evidence="6 7">
    <name type="scientific">Alteromonas genovensis</name>
    <dbReference type="NCBI Taxonomy" id="471225"/>
    <lineage>
        <taxon>Bacteria</taxon>
        <taxon>Pseudomonadati</taxon>
        <taxon>Pseudomonadota</taxon>
        <taxon>Gammaproteobacteria</taxon>
        <taxon>Alteromonadales</taxon>
        <taxon>Alteromonadaceae</taxon>
        <taxon>Alteromonas/Salinimonas group</taxon>
        <taxon>Alteromonas</taxon>
    </lineage>
</organism>
<dbReference type="Gene3D" id="3.20.20.140">
    <property type="entry name" value="Metal-dependent hydrolases"/>
    <property type="match status" value="1"/>
</dbReference>
<dbReference type="PANTHER" id="PTHR11409">
    <property type="entry name" value="ADENOSINE DEAMINASE"/>
    <property type="match status" value="1"/>
</dbReference>
<evidence type="ECO:0000256" key="3">
    <source>
        <dbReference type="ARBA" id="ARBA00022801"/>
    </source>
</evidence>
<dbReference type="Proteomes" id="UP000471381">
    <property type="component" value="Unassembled WGS sequence"/>
</dbReference>
<dbReference type="GO" id="GO:0004000">
    <property type="term" value="F:adenosine deaminase activity"/>
    <property type="evidence" value="ECO:0007669"/>
    <property type="project" value="TreeGrafter"/>
</dbReference>
<sequence>MLIRTFALFCVFIFSLPSIAASSPSMSEWFNAFKQRATPAQMYNFLHAMPKGGDIHHHLSGAGMSEWWWDIATSSKQNGGYTYYTKTAPTLCNGYGTNEFGFSPQLLMFHTVSAFTYEQLSSCEKNNYTLLTNLSEMQKQAFLNSIRLDKPHEGRDEFFQTHWQRLGDMLLNPHIQTYLLLKNMQAYQQENVLYLETQLQVTDMRFPDGSPYSTQAFAELLIDMLKSDAAQKTNVEVRFQIHIVRFLPNATQQLEEAWKFVDGHRDYFVGINFVGREDNDKGYPLRFLSTLRKLRAQSPPVSLSVHAGESDEPNTHIKDTLLLGADRIGHGYNLIEDPDTLLMMRNSPYLVEINLISNLLLEYAESIDEHPFPEYLRTGVPVTLSTDDRGMWSSNLTDEYYLAVTHFNLSWDELVELNTNAITHSFMSGEDRETLLLRLKKETQRFIDNRLNNTPIADLQQHYTFICSYAPAVCSE</sequence>
<evidence type="ECO:0000256" key="4">
    <source>
        <dbReference type="SAM" id="SignalP"/>
    </source>
</evidence>
<reference evidence="6 7" key="1">
    <citation type="submission" date="2020-01" db="EMBL/GenBank/DDBJ databases">
        <title>Genomes of bacteria type strains.</title>
        <authorList>
            <person name="Chen J."/>
            <person name="Zhu S."/>
            <person name="Yang J."/>
        </authorList>
    </citation>
    <scope>NUCLEOTIDE SEQUENCE [LARGE SCALE GENOMIC DNA]</scope>
    <source>
        <strain evidence="6 7">LMG 24078</strain>
    </source>
</reference>
<feature type="chain" id="PRO_5026987680" evidence="4">
    <location>
        <begin position="21"/>
        <end position="476"/>
    </location>
</feature>
<keyword evidence="7" id="KW-1185">Reference proteome</keyword>
<keyword evidence="4" id="KW-0732">Signal</keyword>
<gene>
    <name evidence="6" type="ORF">GTQ48_03045</name>
</gene>
<feature type="domain" description="Adenosine deaminase" evidence="5">
    <location>
        <begin position="159"/>
        <end position="440"/>
    </location>
</feature>
<proteinExistence type="predicted"/>
<dbReference type="GO" id="GO:0046872">
    <property type="term" value="F:metal ion binding"/>
    <property type="evidence" value="ECO:0007669"/>
    <property type="project" value="UniProtKB-KW"/>
</dbReference>
<evidence type="ECO:0000259" key="5">
    <source>
        <dbReference type="Pfam" id="PF00962"/>
    </source>
</evidence>
<dbReference type="InterPro" id="IPR006330">
    <property type="entry name" value="Ado/ade_deaminase"/>
</dbReference>
<evidence type="ECO:0000313" key="7">
    <source>
        <dbReference type="Proteomes" id="UP000471381"/>
    </source>
</evidence>
<evidence type="ECO:0000313" key="6">
    <source>
        <dbReference type="EMBL" id="NDW14509.1"/>
    </source>
</evidence>
<evidence type="ECO:0000256" key="2">
    <source>
        <dbReference type="ARBA" id="ARBA00022723"/>
    </source>
</evidence>
<protein>
    <submittedName>
        <fullName evidence="6">Adenosine deaminase</fullName>
    </submittedName>
</protein>
<dbReference type="GO" id="GO:0006154">
    <property type="term" value="P:adenosine catabolic process"/>
    <property type="evidence" value="ECO:0007669"/>
    <property type="project" value="TreeGrafter"/>
</dbReference>
<accession>A0A6N9TG46</accession>
<comment type="caution">
    <text evidence="6">The sequence shown here is derived from an EMBL/GenBank/DDBJ whole genome shotgun (WGS) entry which is preliminary data.</text>
</comment>
<dbReference type="Pfam" id="PF00962">
    <property type="entry name" value="A_deaminase"/>
    <property type="match status" value="1"/>
</dbReference>
<dbReference type="SUPFAM" id="SSF51556">
    <property type="entry name" value="Metallo-dependent hydrolases"/>
    <property type="match status" value="1"/>
</dbReference>